<dbReference type="SMART" id="SM01234">
    <property type="entry name" value="Haemolytic"/>
    <property type="match status" value="1"/>
</dbReference>
<gene>
    <name evidence="2" type="ORF">BJ993_004715</name>
</gene>
<dbReference type="AlphaFoldDB" id="A0A7Y9ZPD1"/>
<dbReference type="NCBIfam" id="TIGR00278">
    <property type="entry name" value="membrane protein insertion efficiency factor YidD"/>
    <property type="match status" value="1"/>
</dbReference>
<dbReference type="RefSeq" id="WP_179651666.1">
    <property type="nucleotide sequence ID" value="NZ_JACBZM010000001.1"/>
</dbReference>
<dbReference type="Proteomes" id="UP000562045">
    <property type="component" value="Unassembled WGS sequence"/>
</dbReference>
<dbReference type="EMBL" id="JACBZM010000001">
    <property type="protein sequence ID" value="NYI47635.1"/>
    <property type="molecule type" value="Genomic_DNA"/>
</dbReference>
<feature type="compositionally biased region" description="Basic and acidic residues" evidence="1">
    <location>
        <begin position="130"/>
        <end position="143"/>
    </location>
</feature>
<name>A0A7Y9ZPD1_9ACTN</name>
<feature type="region of interest" description="Disordered" evidence="1">
    <location>
        <begin position="118"/>
        <end position="143"/>
    </location>
</feature>
<organism evidence="2 3">
    <name type="scientific">Nocardioides aromaticivorans</name>
    <dbReference type="NCBI Taxonomy" id="200618"/>
    <lineage>
        <taxon>Bacteria</taxon>
        <taxon>Bacillati</taxon>
        <taxon>Actinomycetota</taxon>
        <taxon>Actinomycetes</taxon>
        <taxon>Propionibacteriales</taxon>
        <taxon>Nocardioidaceae</taxon>
        <taxon>Nocardioides</taxon>
    </lineage>
</organism>
<evidence type="ECO:0008006" key="4">
    <source>
        <dbReference type="Google" id="ProtNLM"/>
    </source>
</evidence>
<proteinExistence type="predicted"/>
<reference evidence="2 3" key="1">
    <citation type="submission" date="2020-07" db="EMBL/GenBank/DDBJ databases">
        <title>Sequencing the genomes of 1000 actinobacteria strains.</title>
        <authorList>
            <person name="Klenk H.-P."/>
        </authorList>
    </citation>
    <scope>NUCLEOTIDE SEQUENCE [LARGE SCALE GENOMIC DNA]</scope>
    <source>
        <strain evidence="2 3">DSM 15131</strain>
    </source>
</reference>
<evidence type="ECO:0000256" key="1">
    <source>
        <dbReference type="SAM" id="MobiDB-lite"/>
    </source>
</evidence>
<protein>
    <recommendedName>
        <fullName evidence="4">Membrane protein insertion efficiency factor YidD</fullName>
    </recommendedName>
</protein>
<evidence type="ECO:0000313" key="2">
    <source>
        <dbReference type="EMBL" id="NYI47635.1"/>
    </source>
</evidence>
<accession>A0A7Y9ZPD1</accession>
<evidence type="ECO:0000313" key="3">
    <source>
        <dbReference type="Proteomes" id="UP000562045"/>
    </source>
</evidence>
<sequence length="143" mass="15522">MGWWRDRRNRRSRRKRGRDCADGACDVAECADCSPFLLGLVLATLAGYRTTPPVAGARGTTGTLLRLIRSYQVNVSAHRPAVCNLTPTCSHHAFAAVQERGPAALPEVRRRLRRCAEAGRARRAAAGSDRGPDRGGDRGAERG</sequence>
<dbReference type="InterPro" id="IPR002696">
    <property type="entry name" value="Membr_insert_effic_factor_YidD"/>
</dbReference>
<comment type="caution">
    <text evidence="2">The sequence shown here is derived from an EMBL/GenBank/DDBJ whole genome shotgun (WGS) entry which is preliminary data.</text>
</comment>
<dbReference type="Pfam" id="PF01809">
    <property type="entry name" value="YidD"/>
    <property type="match status" value="1"/>
</dbReference>